<evidence type="ECO:0000259" key="10">
    <source>
        <dbReference type="PROSITE" id="PS52035"/>
    </source>
</evidence>
<comment type="similarity">
    <text evidence="2 9">Belongs to the peptidase M14 family.</text>
</comment>
<dbReference type="PRINTS" id="PR00765">
    <property type="entry name" value="CRBOXYPTASEA"/>
</dbReference>
<evidence type="ECO:0000256" key="2">
    <source>
        <dbReference type="ARBA" id="ARBA00005988"/>
    </source>
</evidence>
<evidence type="ECO:0000256" key="1">
    <source>
        <dbReference type="ARBA" id="ARBA00001947"/>
    </source>
</evidence>
<dbReference type="Gene3D" id="3.40.630.10">
    <property type="entry name" value="Zn peptidases"/>
    <property type="match status" value="1"/>
</dbReference>
<dbReference type="InterPro" id="IPR000834">
    <property type="entry name" value="Peptidase_M14"/>
</dbReference>
<keyword evidence="5" id="KW-0479">Metal-binding</keyword>
<dbReference type="PANTHER" id="PTHR11705:SF19">
    <property type="entry name" value="CARBOXYPEPTIDASE O"/>
    <property type="match status" value="1"/>
</dbReference>
<evidence type="ECO:0000256" key="6">
    <source>
        <dbReference type="ARBA" id="ARBA00022801"/>
    </source>
</evidence>
<dbReference type="PROSITE" id="PS52035">
    <property type="entry name" value="PEPTIDASE_M14"/>
    <property type="match status" value="1"/>
</dbReference>
<name>A0A8B9RIU4_ASTMX</name>
<evidence type="ECO:0000256" key="5">
    <source>
        <dbReference type="ARBA" id="ARBA00022723"/>
    </source>
</evidence>
<organism evidence="11 12">
    <name type="scientific">Astyanax mexicanus</name>
    <name type="common">Blind cave fish</name>
    <name type="synonym">Astyanax fasciatus mexicanus</name>
    <dbReference type="NCBI Taxonomy" id="7994"/>
    <lineage>
        <taxon>Eukaryota</taxon>
        <taxon>Metazoa</taxon>
        <taxon>Chordata</taxon>
        <taxon>Craniata</taxon>
        <taxon>Vertebrata</taxon>
        <taxon>Euteleostomi</taxon>
        <taxon>Actinopterygii</taxon>
        <taxon>Neopterygii</taxon>
        <taxon>Teleostei</taxon>
        <taxon>Ostariophysi</taxon>
        <taxon>Characiformes</taxon>
        <taxon>Characoidei</taxon>
        <taxon>Acestrorhamphidae</taxon>
        <taxon>Acestrorhamphinae</taxon>
        <taxon>Astyanax</taxon>
    </lineage>
</organism>
<dbReference type="InterPro" id="IPR057246">
    <property type="entry name" value="CARBOXYPEPT_ZN_1"/>
</dbReference>
<dbReference type="PROSITE" id="PS00132">
    <property type="entry name" value="CARBOXYPEPT_ZN_1"/>
    <property type="match status" value="1"/>
</dbReference>
<keyword evidence="6" id="KW-0378">Hydrolase</keyword>
<dbReference type="SMART" id="SM00631">
    <property type="entry name" value="Zn_pept"/>
    <property type="match status" value="1"/>
</dbReference>
<protein>
    <submittedName>
        <fullName evidence="11">Carboxypeptidase O</fullName>
    </submittedName>
</protein>
<dbReference type="AlphaFoldDB" id="A0A8B9RIU4"/>
<sequence>QSDVYITDALQIITIISSFAQDIEQQSTTRNYDYTKYHNMSEISAWMEQIVKENPGVVTSQTYGKTFEGRDITLLKISVANPDGKEKKAVWMDCGIHAREWIAPAFCQWFVREVLQTYRTDEKMKEMVQNLDFYVTPVLNIDGYVYTWINETTRLWRKSRSPPPANCTCYGVDLNRNFNANWGTVGVSTDCCSNTYCGESPASEKEAQAVTEFVKNRTKEIICFLTIHSYGQQVLLPYGHPQIMAPNHAELLEAGTGAAKAMTAVHKQEYEAGTPPEILYEFSGSSKDWARLAGIPFSYTFELRDKNEFGFLLPEDQIQPACQEAYAGARHIITYAHDKFFTDSNNAGAVSASITLWVTALTSYLITYVLE</sequence>
<dbReference type="Pfam" id="PF00246">
    <property type="entry name" value="Peptidase_M14"/>
    <property type="match status" value="1"/>
</dbReference>
<dbReference type="SUPFAM" id="SSF53187">
    <property type="entry name" value="Zn-dependent exopeptidases"/>
    <property type="match status" value="1"/>
</dbReference>
<dbReference type="GO" id="GO:0006508">
    <property type="term" value="P:proteolysis"/>
    <property type="evidence" value="ECO:0007669"/>
    <property type="project" value="UniProtKB-KW"/>
</dbReference>
<reference evidence="11" key="1">
    <citation type="submission" date="2025-08" db="UniProtKB">
        <authorList>
            <consortium name="Ensembl"/>
        </authorList>
    </citation>
    <scope>IDENTIFICATION</scope>
</reference>
<dbReference type="GO" id="GO:0005615">
    <property type="term" value="C:extracellular space"/>
    <property type="evidence" value="ECO:0007669"/>
    <property type="project" value="TreeGrafter"/>
</dbReference>
<dbReference type="GO" id="GO:0004181">
    <property type="term" value="F:metallocarboxypeptidase activity"/>
    <property type="evidence" value="ECO:0007669"/>
    <property type="project" value="InterPro"/>
</dbReference>
<keyword evidence="7" id="KW-0862">Zinc</keyword>
<dbReference type="Proteomes" id="UP000694621">
    <property type="component" value="Unplaced"/>
</dbReference>
<proteinExistence type="inferred from homology"/>
<dbReference type="Ensembl" id="ENSAMXT00005050385.1">
    <property type="protein sequence ID" value="ENSAMXP00005046382.1"/>
    <property type="gene ID" value="ENSAMXG00005021361.1"/>
</dbReference>
<evidence type="ECO:0000256" key="9">
    <source>
        <dbReference type="PROSITE-ProRule" id="PRU01379"/>
    </source>
</evidence>
<evidence type="ECO:0000256" key="8">
    <source>
        <dbReference type="ARBA" id="ARBA00023049"/>
    </source>
</evidence>
<evidence type="ECO:0000256" key="7">
    <source>
        <dbReference type="ARBA" id="ARBA00022833"/>
    </source>
</evidence>
<evidence type="ECO:0000313" key="11">
    <source>
        <dbReference type="Ensembl" id="ENSAMXP00005046382.1"/>
    </source>
</evidence>
<evidence type="ECO:0000256" key="3">
    <source>
        <dbReference type="ARBA" id="ARBA00022645"/>
    </source>
</evidence>
<comment type="cofactor">
    <cofactor evidence="1">
        <name>Zn(2+)</name>
        <dbReference type="ChEBI" id="CHEBI:29105"/>
    </cofactor>
</comment>
<keyword evidence="4" id="KW-0645">Protease</keyword>
<dbReference type="FunFam" id="3.40.630.10:FF:000001">
    <property type="entry name" value="Carboxypeptidase B"/>
    <property type="match status" value="1"/>
</dbReference>
<accession>A0A8B9RIU4</accession>
<keyword evidence="3" id="KW-0121">Carboxypeptidase</keyword>
<feature type="domain" description="Peptidase M14" evidence="10">
    <location>
        <begin position="36"/>
        <end position="336"/>
    </location>
</feature>
<evidence type="ECO:0000313" key="12">
    <source>
        <dbReference type="Proteomes" id="UP000694621"/>
    </source>
</evidence>
<dbReference type="GO" id="GO:0008270">
    <property type="term" value="F:zinc ion binding"/>
    <property type="evidence" value="ECO:0007669"/>
    <property type="project" value="InterPro"/>
</dbReference>
<keyword evidence="8" id="KW-0482">Metalloprotease</keyword>
<evidence type="ECO:0000256" key="4">
    <source>
        <dbReference type="ARBA" id="ARBA00022670"/>
    </source>
</evidence>
<feature type="active site" description="Proton donor/acceptor" evidence="9">
    <location>
        <position position="302"/>
    </location>
</feature>
<dbReference type="PANTHER" id="PTHR11705">
    <property type="entry name" value="PROTEASE FAMILY M14 CARBOXYPEPTIDASE A,B"/>
    <property type="match status" value="1"/>
</dbReference>